<dbReference type="EMBL" id="CP003350">
    <property type="protein sequence ID" value="AFC85954.1"/>
    <property type="molecule type" value="Genomic_DNA"/>
</dbReference>
<dbReference type="AlphaFoldDB" id="H8L6G5"/>
<dbReference type="KEGG" id="fau:Fraau_1535"/>
<dbReference type="Pfam" id="PF00326">
    <property type="entry name" value="Peptidase_S9"/>
    <property type="match status" value="1"/>
</dbReference>
<dbReference type="SUPFAM" id="SSF53474">
    <property type="entry name" value="alpha/beta-Hydrolases"/>
    <property type="match status" value="1"/>
</dbReference>
<dbReference type="GO" id="GO:0004177">
    <property type="term" value="F:aminopeptidase activity"/>
    <property type="evidence" value="ECO:0007669"/>
    <property type="project" value="UniProtKB-KW"/>
</dbReference>
<dbReference type="Proteomes" id="UP000005234">
    <property type="component" value="Chromosome"/>
</dbReference>
<dbReference type="eggNOG" id="COG1506">
    <property type="taxonomic scope" value="Bacteria"/>
</dbReference>
<dbReference type="PANTHER" id="PTHR42776:SF27">
    <property type="entry name" value="DIPEPTIDYL PEPTIDASE FAMILY MEMBER 6"/>
    <property type="match status" value="1"/>
</dbReference>
<dbReference type="MEROPS" id="S09.A77"/>
<feature type="chain" id="PRO_5003613520" evidence="2">
    <location>
        <begin position="26"/>
        <end position="719"/>
    </location>
</feature>
<dbReference type="SUPFAM" id="SSF82171">
    <property type="entry name" value="DPP6 N-terminal domain-like"/>
    <property type="match status" value="1"/>
</dbReference>
<feature type="signal peptide" evidence="2">
    <location>
        <begin position="1"/>
        <end position="25"/>
    </location>
</feature>
<dbReference type="Gene3D" id="3.40.50.1820">
    <property type="entry name" value="alpha/beta hydrolase"/>
    <property type="match status" value="1"/>
</dbReference>
<feature type="domain" description="Peptidase S9 prolyl oligopeptidase catalytic" evidence="3">
    <location>
        <begin position="495"/>
        <end position="705"/>
    </location>
</feature>
<dbReference type="STRING" id="767434.Fraau_1535"/>
<keyword evidence="4" id="KW-0031">Aminopeptidase</keyword>
<organism evidence="4 5">
    <name type="scientific">Frateuria aurantia (strain ATCC 33424 / DSM 6220 / KCTC 2777 / LMG 1558 / NBRC 3245 / NCIMB 13370)</name>
    <name type="common">Acetobacter aurantius</name>
    <dbReference type="NCBI Taxonomy" id="767434"/>
    <lineage>
        <taxon>Bacteria</taxon>
        <taxon>Pseudomonadati</taxon>
        <taxon>Pseudomonadota</taxon>
        <taxon>Gammaproteobacteria</taxon>
        <taxon>Lysobacterales</taxon>
        <taxon>Rhodanobacteraceae</taxon>
        <taxon>Frateuria</taxon>
    </lineage>
</organism>
<evidence type="ECO:0000256" key="2">
    <source>
        <dbReference type="SAM" id="SignalP"/>
    </source>
</evidence>
<dbReference type="InterPro" id="IPR001375">
    <property type="entry name" value="Peptidase_S9_cat"/>
</dbReference>
<dbReference type="InterPro" id="IPR029058">
    <property type="entry name" value="AB_hydrolase_fold"/>
</dbReference>
<evidence type="ECO:0000256" key="1">
    <source>
        <dbReference type="ARBA" id="ARBA00022801"/>
    </source>
</evidence>
<keyword evidence="4" id="KW-0645">Protease</keyword>
<evidence type="ECO:0000313" key="5">
    <source>
        <dbReference type="Proteomes" id="UP000005234"/>
    </source>
</evidence>
<dbReference type="GO" id="GO:0006508">
    <property type="term" value="P:proteolysis"/>
    <property type="evidence" value="ECO:0007669"/>
    <property type="project" value="InterPro"/>
</dbReference>
<dbReference type="RefSeq" id="WP_014402959.1">
    <property type="nucleotide sequence ID" value="NC_017033.1"/>
</dbReference>
<accession>H8L6G5</accession>
<gene>
    <name evidence="4" type="ordered locus">Fraau_1535</name>
</gene>
<name>H8L6G5_FRAAD</name>
<keyword evidence="2" id="KW-0732">Signal</keyword>
<reference evidence="4" key="1">
    <citation type="submission" date="2012-02" db="EMBL/GenBank/DDBJ databases">
        <title>The complete genome of Frateuria aurantia DSM 6220.</title>
        <authorList>
            <consortium name="US DOE Joint Genome Institute (JGI-PGF)"/>
            <person name="Lucas S."/>
            <person name="Copeland A."/>
            <person name="Lapidus A."/>
            <person name="Glavina del Rio T."/>
            <person name="Dalin E."/>
            <person name="Tice H."/>
            <person name="Bruce D."/>
            <person name="Goodwin L."/>
            <person name="Pitluck S."/>
            <person name="Peters L."/>
            <person name="Ovchinnikova G."/>
            <person name="Teshima H."/>
            <person name="Kyrpides N."/>
            <person name="Mavromatis K."/>
            <person name="Ivanova N."/>
            <person name="Brettin T."/>
            <person name="Detter J.C."/>
            <person name="Han C."/>
            <person name="Larimer F."/>
            <person name="Land M."/>
            <person name="Hauser L."/>
            <person name="Markowitz V."/>
            <person name="Cheng J.-F."/>
            <person name="Hugenholtz P."/>
            <person name="Woyke T."/>
            <person name="Wu D."/>
            <person name="Brambilla E."/>
            <person name="Klenk H.-P."/>
            <person name="Eisen J.A."/>
        </authorList>
    </citation>
    <scope>NUCLEOTIDE SEQUENCE</scope>
    <source>
        <strain evidence="4">DSM 6220</strain>
    </source>
</reference>
<evidence type="ECO:0000259" key="3">
    <source>
        <dbReference type="Pfam" id="PF00326"/>
    </source>
</evidence>
<dbReference type="PANTHER" id="PTHR42776">
    <property type="entry name" value="SERINE PEPTIDASE S9 FAMILY MEMBER"/>
    <property type="match status" value="1"/>
</dbReference>
<keyword evidence="1" id="KW-0378">Hydrolase</keyword>
<dbReference type="HOGENOM" id="CLU_008615_3_1_6"/>
<sequence length="719" mass="79441">MRHRPVSLLGFALAAAISFPASLLAEPSTEHPASARTLPAPAISSSTSFAARTAILQQGFARRRLAIGTAPALTAKGIPHLPAELFATRPELSDPGLSPDGHYLSVQMEDQKTGDHELAIYDIQAATPKLTSVLRMPRRQVPMNVVWSSPTELVIEKGESDGSLDRPKYLGEIISTDILGRHSRYLYGYERDRSRYVGASSDQIDRGWGRVVGVHHPGDGHFTMAVTEWDRRDHTDLYDVDSLSGRRRLLDGVDIGQARFLTDDAGQPIFAYGPDQNYTYRVYIRQQGQWRLLDHSQAGVGLEPLAPSPRPGHIYARYSAKGEPLALVEQAFDGSDRTVLARHPYIDIGAIEWTAQPRQPFAESLAAGVPSPRYLKPELRDAQLYRQLVKLYPGLHPHFIDFSEDGRQLLFSLQGDRQPPVYLLLSTETGKTHLLFSSLPRVASKQMAERRSRVFMLSDRLVVEAILTLPADYHQRPLPTVLMPHGGPFDITDRWYYDADAQFLANRGYLVVQVNFRSSGGHGPAFASAGARHWGDRVQQDMIEVIRQLIAEGSVDKNRICTYGGSFGGYSAMMSVIRAPGLFRCAIGYAGIYDLSMMYRKGDIRESRQGRSYLHLAIGDDPAVLAANSPAELAGQIRIPVLLIHGKDDQRAPFAQAKAMRSALKDAGNPPQWLAEPDEGHGFYQTAHNLQRLQTIEAFLDRQIGAHANPAPAGDAATP</sequence>
<proteinExistence type="predicted"/>
<evidence type="ECO:0000313" key="4">
    <source>
        <dbReference type="EMBL" id="AFC85954.1"/>
    </source>
</evidence>
<dbReference type="GO" id="GO:0004252">
    <property type="term" value="F:serine-type endopeptidase activity"/>
    <property type="evidence" value="ECO:0007669"/>
    <property type="project" value="TreeGrafter"/>
</dbReference>
<keyword evidence="5" id="KW-1185">Reference proteome</keyword>
<protein>
    <submittedName>
        <fullName evidence="4">Dipeptidyl aminopeptidase/acylaminoacyl peptidase</fullName>
    </submittedName>
</protein>